<proteinExistence type="inferred from homology"/>
<dbReference type="Pfam" id="PF16200">
    <property type="entry name" value="Band_7_C"/>
    <property type="match status" value="1"/>
</dbReference>
<feature type="domain" description="Band 7" evidence="4">
    <location>
        <begin position="34"/>
        <end position="192"/>
    </location>
</feature>
<organism evidence="5 6">
    <name type="scientific">Haloferula chungangensis</name>
    <dbReference type="NCBI Taxonomy" id="1048331"/>
    <lineage>
        <taxon>Bacteria</taxon>
        <taxon>Pseudomonadati</taxon>
        <taxon>Verrucomicrobiota</taxon>
        <taxon>Verrucomicrobiia</taxon>
        <taxon>Verrucomicrobiales</taxon>
        <taxon>Verrucomicrobiaceae</taxon>
        <taxon>Haloferula</taxon>
    </lineage>
</organism>
<evidence type="ECO:0000313" key="6">
    <source>
        <dbReference type="Proteomes" id="UP001596472"/>
    </source>
</evidence>
<sequence length="328" mass="35812">MNINNLILAAAGDGVKGLIITIVAVLVIIIVLFKTARVVPQRQAFVVERLGKYRKTLEAGFHILVPFFDRVAYKHSLKEVAVDVPSQMCITKDNIAIEIDGVLYMQVLDAKAASYGIENYYFAASQLAQTTLRSEIGKIELDRTFEERDTINAQVIMALDKASEPWGLKITRYEIANITPPKSVQDALEKQMRAERERRAQISLSEGQREAQINVAEGEKQDAIKRSEAKKLSQINEAEGKAREIELLATATADGIRQIAQAIESPGGQAAVNLRVAEQYVKEFGNLAKEGNTLIVPQNLSDIGGTVASLSKILQGSKNASSGPPPLG</sequence>
<comment type="similarity">
    <text evidence="2">Belongs to the band 7/mec-2 family.</text>
</comment>
<dbReference type="RefSeq" id="WP_379713759.1">
    <property type="nucleotide sequence ID" value="NZ_JBHTBS010000007.1"/>
</dbReference>
<evidence type="ECO:0000256" key="2">
    <source>
        <dbReference type="ARBA" id="ARBA00008164"/>
    </source>
</evidence>
<dbReference type="PRINTS" id="PR00721">
    <property type="entry name" value="STOMATIN"/>
</dbReference>
<dbReference type="PANTHER" id="PTHR43327">
    <property type="entry name" value="STOMATIN-LIKE PROTEIN 2, MITOCHONDRIAL"/>
    <property type="match status" value="1"/>
</dbReference>
<dbReference type="Pfam" id="PF01145">
    <property type="entry name" value="Band_7"/>
    <property type="match status" value="1"/>
</dbReference>
<dbReference type="Proteomes" id="UP001596472">
    <property type="component" value="Unassembled WGS sequence"/>
</dbReference>
<evidence type="ECO:0000313" key="5">
    <source>
        <dbReference type="EMBL" id="MFC7338438.1"/>
    </source>
</evidence>
<keyword evidence="3" id="KW-0812">Transmembrane</keyword>
<comment type="subcellular location">
    <subcellularLocation>
        <location evidence="1">Membrane</location>
        <topology evidence="1">Single-pass membrane protein</topology>
    </subcellularLocation>
</comment>
<dbReference type="InterPro" id="IPR036013">
    <property type="entry name" value="Band_7/SPFH_dom_sf"/>
</dbReference>
<dbReference type="InterPro" id="IPR050710">
    <property type="entry name" value="Band7/mec-2_domain"/>
</dbReference>
<keyword evidence="3" id="KW-1133">Transmembrane helix</keyword>
<accession>A0ABW2L9S2</accession>
<evidence type="ECO:0000256" key="3">
    <source>
        <dbReference type="SAM" id="Phobius"/>
    </source>
</evidence>
<keyword evidence="3" id="KW-0472">Membrane</keyword>
<dbReference type="SUPFAM" id="SSF117892">
    <property type="entry name" value="Band 7/SPFH domain"/>
    <property type="match status" value="1"/>
</dbReference>
<gene>
    <name evidence="5" type="ORF">ACFQY0_14685</name>
</gene>
<reference evidence="6" key="1">
    <citation type="journal article" date="2019" name="Int. J. Syst. Evol. Microbiol.">
        <title>The Global Catalogue of Microorganisms (GCM) 10K type strain sequencing project: providing services to taxonomists for standard genome sequencing and annotation.</title>
        <authorList>
            <consortium name="The Broad Institute Genomics Platform"/>
            <consortium name="The Broad Institute Genome Sequencing Center for Infectious Disease"/>
            <person name="Wu L."/>
            <person name="Ma J."/>
        </authorList>
    </citation>
    <scope>NUCLEOTIDE SEQUENCE [LARGE SCALE GENOMIC DNA]</scope>
    <source>
        <strain evidence="6">CGMCC 4.1467</strain>
    </source>
</reference>
<dbReference type="SMART" id="SM00244">
    <property type="entry name" value="PHB"/>
    <property type="match status" value="1"/>
</dbReference>
<dbReference type="EMBL" id="JBHTBS010000007">
    <property type="protein sequence ID" value="MFC7338438.1"/>
    <property type="molecule type" value="Genomic_DNA"/>
</dbReference>
<evidence type="ECO:0000256" key="1">
    <source>
        <dbReference type="ARBA" id="ARBA00004167"/>
    </source>
</evidence>
<feature type="transmembrane region" description="Helical" evidence="3">
    <location>
        <begin position="6"/>
        <end position="33"/>
    </location>
</feature>
<dbReference type="InterPro" id="IPR001107">
    <property type="entry name" value="Band_7"/>
</dbReference>
<dbReference type="CDD" id="cd08829">
    <property type="entry name" value="SPFH_paraslipin"/>
    <property type="match status" value="1"/>
</dbReference>
<name>A0ABW2L9S2_9BACT</name>
<evidence type="ECO:0000259" key="4">
    <source>
        <dbReference type="SMART" id="SM00244"/>
    </source>
</evidence>
<dbReference type="Gene3D" id="3.30.479.30">
    <property type="entry name" value="Band 7 domain"/>
    <property type="match status" value="1"/>
</dbReference>
<comment type="caution">
    <text evidence="5">The sequence shown here is derived from an EMBL/GenBank/DDBJ whole genome shotgun (WGS) entry which is preliminary data.</text>
</comment>
<protein>
    <submittedName>
        <fullName evidence="5">SPFH domain-containing protein</fullName>
    </submittedName>
</protein>
<dbReference type="InterPro" id="IPR001972">
    <property type="entry name" value="Stomatin_HflK_fam"/>
</dbReference>
<dbReference type="PANTHER" id="PTHR43327:SF10">
    <property type="entry name" value="STOMATIN-LIKE PROTEIN 2, MITOCHONDRIAL"/>
    <property type="match status" value="1"/>
</dbReference>
<dbReference type="InterPro" id="IPR032435">
    <property type="entry name" value="STML2-like_C"/>
</dbReference>
<keyword evidence="6" id="KW-1185">Reference proteome</keyword>